<comment type="caution">
    <text evidence="3">The sequence shown here is derived from an EMBL/GenBank/DDBJ whole genome shotgun (WGS) entry which is preliminary data.</text>
</comment>
<dbReference type="Pfam" id="PF10087">
    <property type="entry name" value="DUF2325"/>
    <property type="match status" value="1"/>
</dbReference>
<comment type="similarity">
    <text evidence="1">Belongs to the UPF0751 family.</text>
</comment>
<dbReference type="InterPro" id="IPR016772">
    <property type="entry name" value="UCP020408"/>
</dbReference>
<evidence type="ECO:0000313" key="3">
    <source>
        <dbReference type="EMBL" id="MCY0385760.1"/>
    </source>
</evidence>
<gene>
    <name evidence="3" type="ORF">OVY01_00590</name>
</gene>
<sequence>MSLFESLPGRGGDVPFRMRRDEGRWPDMKPCCIPGETAARRTVVRTRLSDLDSHLQCSVIGTCLSTADLRRLVPKFTVLERGSATDLELHHAAVELAVAGGPGAKALQKTLDERHAGAIRLLKSCDDEDALVQAWKGFVKAGDVASGYWALMCHPLATLAVQQVAFGDIHMLSHLVGASNRADIRRLVALEEENVALHEKIARQQQRLQQVSVARDALVRELRAQIVEQAAQLARQRDLSGGAEAADLRDALAQAEQRLALQAGLRETAERRSEHERQQAKALRDKLAEAFETLRVVQAEAEALECAMPGALAGGGGGDAGLRPNGAPAAPHDAAGAACAAATGETGETDAADATARAFAGKRIVYVGGRPASHAPLKALVASYGGRLLVHDGGIEDRKGLLAAMLPGADSVVFPVDCIDHGSMQLLKRVCDQHRIAYHPLRTASVASFLRHMRQVHGETANPIPVARCLRNA</sequence>
<evidence type="ECO:0000256" key="2">
    <source>
        <dbReference type="SAM" id="Coils"/>
    </source>
</evidence>
<proteinExistence type="inferred from homology"/>
<evidence type="ECO:0000313" key="4">
    <source>
        <dbReference type="Proteomes" id="UP001082899"/>
    </source>
</evidence>
<dbReference type="EMBL" id="JAPMXC010000001">
    <property type="protein sequence ID" value="MCY0385760.1"/>
    <property type="molecule type" value="Genomic_DNA"/>
</dbReference>
<protein>
    <submittedName>
        <fullName evidence="3">DUF2325 domain-containing protein</fullName>
    </submittedName>
</protein>
<reference evidence="3" key="1">
    <citation type="submission" date="2022-11" db="EMBL/GenBank/DDBJ databases">
        <title>Robbsia betulipollinis sp. nov., isolated from pollen of birch (Betula pendula).</title>
        <authorList>
            <person name="Shi H."/>
            <person name="Ambika Manirajan B."/>
            <person name="Ratering S."/>
            <person name="Geissler-Plaum R."/>
            <person name="Schnell S."/>
        </authorList>
    </citation>
    <scope>NUCLEOTIDE SEQUENCE</scope>
    <source>
        <strain evidence="3">Bb-Pol-6</strain>
    </source>
</reference>
<feature type="coiled-coil region" evidence="2">
    <location>
        <begin position="187"/>
        <end position="307"/>
    </location>
</feature>
<organism evidence="3 4">
    <name type="scientific">Robbsia betulipollinis</name>
    <dbReference type="NCBI Taxonomy" id="2981849"/>
    <lineage>
        <taxon>Bacteria</taxon>
        <taxon>Pseudomonadati</taxon>
        <taxon>Pseudomonadota</taxon>
        <taxon>Betaproteobacteria</taxon>
        <taxon>Burkholderiales</taxon>
        <taxon>Burkholderiaceae</taxon>
        <taxon>Robbsia</taxon>
    </lineage>
</organism>
<dbReference type="Proteomes" id="UP001082899">
    <property type="component" value="Unassembled WGS sequence"/>
</dbReference>
<evidence type="ECO:0000256" key="1">
    <source>
        <dbReference type="ARBA" id="ARBA00007189"/>
    </source>
</evidence>
<accession>A0ABT3ZII6</accession>
<keyword evidence="2" id="KW-0175">Coiled coil</keyword>
<keyword evidence="4" id="KW-1185">Reference proteome</keyword>
<name>A0ABT3ZII6_9BURK</name>